<gene>
    <name evidence="1" type="ORF">NCTC13043_01962</name>
</gene>
<name>A0A379GAC0_9BACT</name>
<dbReference type="RefSeq" id="WP_036932256.1">
    <property type="nucleotide sequence ID" value="NZ_UGTP01000002.1"/>
</dbReference>
<evidence type="ECO:0000313" key="1">
    <source>
        <dbReference type="EMBL" id="SUC37473.1"/>
    </source>
</evidence>
<reference evidence="1 2" key="1">
    <citation type="submission" date="2018-06" db="EMBL/GenBank/DDBJ databases">
        <authorList>
            <consortium name="Pathogen Informatics"/>
            <person name="Doyle S."/>
        </authorList>
    </citation>
    <scope>NUCLEOTIDE SEQUENCE [LARGE SCALE GENOMIC DNA]</scope>
    <source>
        <strain evidence="1 2">NCTC13043</strain>
    </source>
</reference>
<dbReference type="OrthoDB" id="1100220at2"/>
<dbReference type="Proteomes" id="UP000254235">
    <property type="component" value="Unassembled WGS sequence"/>
</dbReference>
<evidence type="ECO:0000313" key="2">
    <source>
        <dbReference type="Proteomes" id="UP000254235"/>
    </source>
</evidence>
<sequence length="107" mass="11834">MQGVPKQGTPCYNNKGIMIIRTNLEIDRAITAISKRLEDKAMSKACNAAVKEGYTEALAILREQRNGYEGIAERCHTIQGRAIAVLAVDFLRGECNKKVLCNVPLKK</sequence>
<organism evidence="1 2">
    <name type="scientific">Prevotella pallens</name>
    <dbReference type="NCBI Taxonomy" id="60133"/>
    <lineage>
        <taxon>Bacteria</taxon>
        <taxon>Pseudomonadati</taxon>
        <taxon>Bacteroidota</taxon>
        <taxon>Bacteroidia</taxon>
        <taxon>Bacteroidales</taxon>
        <taxon>Prevotellaceae</taxon>
        <taxon>Prevotella</taxon>
    </lineage>
</organism>
<proteinExistence type="predicted"/>
<dbReference type="EMBL" id="UGTP01000002">
    <property type="protein sequence ID" value="SUC37473.1"/>
    <property type="molecule type" value="Genomic_DNA"/>
</dbReference>
<protein>
    <submittedName>
        <fullName evidence="1">Uncharacterized protein</fullName>
    </submittedName>
</protein>
<dbReference type="AlphaFoldDB" id="A0A379GAC0"/>
<dbReference type="GeneID" id="78571607"/>
<accession>A0A379GAC0</accession>